<dbReference type="InterPro" id="IPR050068">
    <property type="entry name" value="MurA_subfamily"/>
</dbReference>
<dbReference type="Proteomes" id="UP001150942">
    <property type="component" value="Unassembled WGS sequence"/>
</dbReference>
<dbReference type="SUPFAM" id="SSF55205">
    <property type="entry name" value="EPT/RTPC-like"/>
    <property type="match status" value="1"/>
</dbReference>
<protein>
    <recommendedName>
        <fullName evidence="12">UDP-N-acetylglucosamine 1-carboxyvinyltransferase</fullName>
        <ecNumber evidence="11">2.5.1.7</ecNumber>
    </recommendedName>
    <alternativeName>
        <fullName evidence="13">Enoylpyruvate transferase</fullName>
    </alternativeName>
    <alternativeName>
        <fullName evidence="14">UDP-N-acetylglucosamine enolpyruvyl transferase</fullName>
    </alternativeName>
</protein>
<dbReference type="GO" id="GO:0008360">
    <property type="term" value="P:regulation of cell shape"/>
    <property type="evidence" value="ECO:0007669"/>
    <property type="project" value="UniProtKB-KW"/>
</dbReference>
<evidence type="ECO:0000256" key="5">
    <source>
        <dbReference type="ARBA" id="ARBA00022679"/>
    </source>
</evidence>
<evidence type="ECO:0000313" key="18">
    <source>
        <dbReference type="Proteomes" id="UP001150942"/>
    </source>
</evidence>
<evidence type="ECO:0000256" key="12">
    <source>
        <dbReference type="ARBA" id="ARBA00039754"/>
    </source>
</evidence>
<proteinExistence type="inferred from homology"/>
<dbReference type="CDD" id="cd01555">
    <property type="entry name" value="UdpNAET"/>
    <property type="match status" value="1"/>
</dbReference>
<dbReference type="Pfam" id="PF00275">
    <property type="entry name" value="EPSP_synthase"/>
    <property type="match status" value="1"/>
</dbReference>
<keyword evidence="7" id="KW-0573">Peptidoglycan synthesis</keyword>
<comment type="catalytic activity">
    <reaction evidence="15">
        <text>phosphoenolpyruvate + UDP-N-acetyl-alpha-D-glucosamine = UDP-N-acetyl-3-O-(1-carboxyvinyl)-alpha-D-glucosamine + phosphate</text>
        <dbReference type="Rhea" id="RHEA:18681"/>
        <dbReference type="ChEBI" id="CHEBI:43474"/>
        <dbReference type="ChEBI" id="CHEBI:57705"/>
        <dbReference type="ChEBI" id="CHEBI:58702"/>
        <dbReference type="ChEBI" id="CHEBI:68483"/>
        <dbReference type="EC" id="2.5.1.7"/>
    </reaction>
</comment>
<dbReference type="PANTHER" id="PTHR43783">
    <property type="entry name" value="UDP-N-ACETYLGLUCOSAMINE 1-CARBOXYVINYLTRANSFERASE"/>
    <property type="match status" value="1"/>
</dbReference>
<evidence type="ECO:0000256" key="15">
    <source>
        <dbReference type="ARBA" id="ARBA00047527"/>
    </source>
</evidence>
<dbReference type="InterPro" id="IPR005750">
    <property type="entry name" value="UDP_GlcNAc_COvinyl_MurA"/>
</dbReference>
<evidence type="ECO:0000259" key="16">
    <source>
        <dbReference type="Pfam" id="PF00275"/>
    </source>
</evidence>
<dbReference type="EMBL" id="JAPQKQ010000001">
    <property type="protein sequence ID" value="KAJ5213559.1"/>
    <property type="molecule type" value="Genomic_DNA"/>
</dbReference>
<keyword evidence="5" id="KW-0808">Transferase</keyword>
<evidence type="ECO:0000256" key="4">
    <source>
        <dbReference type="ARBA" id="ARBA00022618"/>
    </source>
</evidence>
<dbReference type="InterPro" id="IPR036968">
    <property type="entry name" value="Enolpyruvate_Tfrase_sf"/>
</dbReference>
<dbReference type="InterPro" id="IPR001986">
    <property type="entry name" value="Enolpyruvate_Tfrase_dom"/>
</dbReference>
<dbReference type="Gene3D" id="3.65.10.10">
    <property type="entry name" value="Enolpyruvate transferase domain"/>
    <property type="match status" value="2"/>
</dbReference>
<evidence type="ECO:0000256" key="8">
    <source>
        <dbReference type="ARBA" id="ARBA00023306"/>
    </source>
</evidence>
<gene>
    <name evidence="17" type="ORF">N7449_000728</name>
</gene>
<keyword evidence="18" id="KW-1185">Reference proteome</keyword>
<feature type="domain" description="Enolpyruvate transferase" evidence="16">
    <location>
        <begin position="8"/>
        <end position="409"/>
    </location>
</feature>
<reference evidence="17" key="2">
    <citation type="journal article" date="2023" name="IMA Fungus">
        <title>Comparative genomic study of the Penicillium genus elucidates a diverse pangenome and 15 lateral gene transfer events.</title>
        <authorList>
            <person name="Petersen C."/>
            <person name="Sorensen T."/>
            <person name="Nielsen M.R."/>
            <person name="Sondergaard T.E."/>
            <person name="Sorensen J.L."/>
            <person name="Fitzpatrick D.A."/>
            <person name="Frisvad J.C."/>
            <person name="Nielsen K.L."/>
        </authorList>
    </citation>
    <scope>NUCLEOTIDE SEQUENCE</scope>
    <source>
        <strain evidence="17">IBT 20477</strain>
    </source>
</reference>
<evidence type="ECO:0000256" key="11">
    <source>
        <dbReference type="ARBA" id="ARBA00039108"/>
    </source>
</evidence>
<evidence type="ECO:0000256" key="9">
    <source>
        <dbReference type="ARBA" id="ARBA00023316"/>
    </source>
</evidence>
<dbReference type="EC" id="2.5.1.7" evidence="11"/>
<organism evidence="17 18">
    <name type="scientific">Penicillium cf. viridicatum</name>
    <dbReference type="NCBI Taxonomy" id="2972119"/>
    <lineage>
        <taxon>Eukaryota</taxon>
        <taxon>Fungi</taxon>
        <taxon>Dikarya</taxon>
        <taxon>Ascomycota</taxon>
        <taxon>Pezizomycotina</taxon>
        <taxon>Eurotiomycetes</taxon>
        <taxon>Eurotiomycetidae</taxon>
        <taxon>Eurotiales</taxon>
        <taxon>Aspergillaceae</taxon>
        <taxon>Penicillium</taxon>
    </lineage>
</organism>
<keyword evidence="8" id="KW-0131">Cell cycle</keyword>
<name>A0A9W9T8U1_9EURO</name>
<dbReference type="GO" id="GO:0019277">
    <property type="term" value="P:UDP-N-acetylgalactosamine biosynthetic process"/>
    <property type="evidence" value="ECO:0007669"/>
    <property type="project" value="InterPro"/>
</dbReference>
<dbReference type="GO" id="GO:0005737">
    <property type="term" value="C:cytoplasm"/>
    <property type="evidence" value="ECO:0007669"/>
    <property type="project" value="UniProtKB-SubCell"/>
</dbReference>
<sequence>MTSIIAIEGGHDVVGDIHVSGSKNAGLALMAASLLASGQSTLKGIPPMADIDSMGRICQYLGANIIHTADSLQINTMNLGSLDVPDRLTRSSRASILTLGPLIARFGFANICLPGGCSIGTRPIEEHLKGLEKMGACVKVTEGSVEGYAPSGLHGATIHMQTPSVTGTMNLMMAACLASGVTYIYNSAREPEVTDLAHCLISMGAMIQEGVGPDPITIFGCNKPLLPYQYKVMEDRIEAGTFLILGAMAGNPLAVHGCTSKYQTALIEKLRAIGAQIDIKKNSIIVRKAIYPVAVDIQTGPYPAYPTDLQPQLMALLSMAWGTSRITETVFEHRFNQSAGLIAMGADICVDGEEAVISGVRELSGSMVAATDLRAGASLVIAAIVAKGITVISGAQHIDRGYYGLQKKLEKIGVTVTRSHGFDEGAGKVDSRIAVAALYSRA</sequence>
<dbReference type="InterPro" id="IPR013792">
    <property type="entry name" value="RNA3'P_cycl/enolpyr_Trfase_a/b"/>
</dbReference>
<comment type="similarity">
    <text evidence="10">Belongs to the EPSP synthase family. MurA subfamily.</text>
</comment>
<dbReference type="NCBIfam" id="NF006873">
    <property type="entry name" value="PRK09369.1"/>
    <property type="match status" value="1"/>
</dbReference>
<evidence type="ECO:0000313" key="17">
    <source>
        <dbReference type="EMBL" id="KAJ5213559.1"/>
    </source>
</evidence>
<evidence type="ECO:0000256" key="6">
    <source>
        <dbReference type="ARBA" id="ARBA00022960"/>
    </source>
</evidence>
<evidence type="ECO:0000256" key="3">
    <source>
        <dbReference type="ARBA" id="ARBA00022490"/>
    </source>
</evidence>
<dbReference type="OrthoDB" id="1718875at2759"/>
<keyword evidence="9" id="KW-0961">Cell wall biogenesis/degradation</keyword>
<dbReference type="PANTHER" id="PTHR43783:SF1">
    <property type="entry name" value="UDP-N-ACETYLGLUCOSAMINE 1-CARBOXYVINYLTRANSFERASE"/>
    <property type="match status" value="1"/>
</dbReference>
<keyword evidence="6" id="KW-0133">Cell shape</keyword>
<dbReference type="GO" id="GO:0051301">
    <property type="term" value="P:cell division"/>
    <property type="evidence" value="ECO:0007669"/>
    <property type="project" value="UniProtKB-KW"/>
</dbReference>
<evidence type="ECO:0000256" key="7">
    <source>
        <dbReference type="ARBA" id="ARBA00022984"/>
    </source>
</evidence>
<evidence type="ECO:0000256" key="1">
    <source>
        <dbReference type="ARBA" id="ARBA00004496"/>
    </source>
</evidence>
<reference evidence="17" key="1">
    <citation type="submission" date="2022-11" db="EMBL/GenBank/DDBJ databases">
        <authorList>
            <person name="Petersen C."/>
        </authorList>
    </citation>
    <scope>NUCLEOTIDE SEQUENCE</scope>
    <source>
        <strain evidence="17">IBT 20477</strain>
    </source>
</reference>
<evidence type="ECO:0000256" key="2">
    <source>
        <dbReference type="ARBA" id="ARBA00004752"/>
    </source>
</evidence>
<accession>A0A9W9T8U1</accession>
<comment type="caution">
    <text evidence="17">The sequence shown here is derived from an EMBL/GenBank/DDBJ whole genome shotgun (WGS) entry which is preliminary data.</text>
</comment>
<dbReference type="HAMAP" id="MF_00111">
    <property type="entry name" value="MurA"/>
    <property type="match status" value="1"/>
</dbReference>
<dbReference type="GO" id="GO:0071555">
    <property type="term" value="P:cell wall organization"/>
    <property type="evidence" value="ECO:0007669"/>
    <property type="project" value="UniProtKB-KW"/>
</dbReference>
<comment type="pathway">
    <text evidence="2">Cell wall biogenesis; peptidoglycan biosynthesis.</text>
</comment>
<dbReference type="GO" id="GO:0008760">
    <property type="term" value="F:UDP-N-acetylglucosamine 1-carboxyvinyltransferase activity"/>
    <property type="evidence" value="ECO:0007669"/>
    <property type="project" value="UniProtKB-EC"/>
</dbReference>
<evidence type="ECO:0000256" key="13">
    <source>
        <dbReference type="ARBA" id="ARBA00042443"/>
    </source>
</evidence>
<comment type="subcellular location">
    <subcellularLocation>
        <location evidence="1">Cytoplasm</location>
    </subcellularLocation>
</comment>
<keyword evidence="4" id="KW-0132">Cell division</keyword>
<dbReference type="NCBIfam" id="TIGR01072">
    <property type="entry name" value="murA"/>
    <property type="match status" value="1"/>
</dbReference>
<evidence type="ECO:0000256" key="10">
    <source>
        <dbReference type="ARBA" id="ARBA00038367"/>
    </source>
</evidence>
<dbReference type="AlphaFoldDB" id="A0A9W9T8U1"/>
<keyword evidence="3" id="KW-0963">Cytoplasm</keyword>
<evidence type="ECO:0000256" key="14">
    <source>
        <dbReference type="ARBA" id="ARBA00042842"/>
    </source>
</evidence>